<dbReference type="PROSITE" id="PS51819">
    <property type="entry name" value="VOC"/>
    <property type="match status" value="1"/>
</dbReference>
<gene>
    <name evidence="2" type="ORF">C0W93_15190</name>
</gene>
<dbReference type="InterPro" id="IPR029068">
    <property type="entry name" value="Glyas_Bleomycin-R_OHBP_Dase"/>
</dbReference>
<feature type="domain" description="VOC" evidence="1">
    <location>
        <begin position="5"/>
        <end position="125"/>
    </location>
</feature>
<dbReference type="InterPro" id="IPR050383">
    <property type="entry name" value="GlyoxalaseI/FosfomycinResist"/>
</dbReference>
<evidence type="ECO:0000259" key="1">
    <source>
        <dbReference type="PROSITE" id="PS51819"/>
    </source>
</evidence>
<evidence type="ECO:0000313" key="2">
    <source>
        <dbReference type="EMBL" id="PSV09424.1"/>
    </source>
</evidence>
<dbReference type="InterPro" id="IPR004360">
    <property type="entry name" value="Glyas_Fos-R_dOase_dom"/>
</dbReference>
<dbReference type="CDD" id="cd07253">
    <property type="entry name" value="GLOD5"/>
    <property type="match status" value="1"/>
</dbReference>
<proteinExistence type="predicted"/>
<dbReference type="InterPro" id="IPR037523">
    <property type="entry name" value="VOC_core"/>
</dbReference>
<dbReference type="EMBL" id="PYNS01000019">
    <property type="protein sequence ID" value="PSV09424.1"/>
    <property type="molecule type" value="Genomic_DNA"/>
</dbReference>
<accession>A0A2T3KSM3</accession>
<dbReference type="AlphaFoldDB" id="A0A2T3KSM3"/>
<dbReference type="Pfam" id="PF00903">
    <property type="entry name" value="Glyoxalase"/>
    <property type="match status" value="1"/>
</dbReference>
<protein>
    <submittedName>
        <fullName evidence="2">VOC family virulence protein</fullName>
    </submittedName>
</protein>
<evidence type="ECO:0000313" key="3">
    <source>
        <dbReference type="Proteomes" id="UP000240530"/>
    </source>
</evidence>
<dbReference type="SUPFAM" id="SSF54593">
    <property type="entry name" value="Glyoxalase/Bleomycin resistance protein/Dihydroxybiphenyl dioxygenase"/>
    <property type="match status" value="1"/>
</dbReference>
<sequence>MNINRIDHLVLTVKDIDETVQFYTSVMGMEKIEFGEGRIALAFGQQKINLHQLGNEFEPKAQHVGAGSADLCFIIDMPIQQAIDDLAAKGINILEGPVYRTGALGKIISAYFRDPDGNLIEVSNYVNNSKDD</sequence>
<dbReference type="Gene3D" id="3.10.180.10">
    <property type="entry name" value="2,3-Dihydroxybiphenyl 1,2-Dioxygenase, domain 1"/>
    <property type="match status" value="1"/>
</dbReference>
<dbReference type="PANTHER" id="PTHR21366:SF14">
    <property type="entry name" value="GLYOXALASE DOMAIN-CONTAINING PROTEIN 5"/>
    <property type="match status" value="1"/>
</dbReference>
<dbReference type="Proteomes" id="UP000240530">
    <property type="component" value="Unassembled WGS sequence"/>
</dbReference>
<organism evidence="2 3">
    <name type="scientific">Photobacterium leiognathi subsp. mandapamensis</name>
    <name type="common">Photobacterium mandapamensis</name>
    <dbReference type="NCBI Taxonomy" id="48408"/>
    <lineage>
        <taxon>Bacteria</taxon>
        <taxon>Pseudomonadati</taxon>
        <taxon>Pseudomonadota</taxon>
        <taxon>Gammaproteobacteria</taxon>
        <taxon>Vibrionales</taxon>
        <taxon>Vibrionaceae</taxon>
        <taxon>Photobacterium</taxon>
    </lineage>
</organism>
<name>A0A2T3KSM3_PHOLD</name>
<dbReference type="RefSeq" id="WP_107185647.1">
    <property type="nucleotide sequence ID" value="NZ_CP131574.1"/>
</dbReference>
<comment type="caution">
    <text evidence="2">The sequence shown here is derived from an EMBL/GenBank/DDBJ whole genome shotgun (WGS) entry which is preliminary data.</text>
</comment>
<dbReference type="PANTHER" id="PTHR21366">
    <property type="entry name" value="GLYOXALASE FAMILY PROTEIN"/>
    <property type="match status" value="1"/>
</dbReference>
<reference evidence="2 3" key="1">
    <citation type="submission" date="2018-03" db="EMBL/GenBank/DDBJ databases">
        <title>Whole genome sequencing of Histamine producing bacteria.</title>
        <authorList>
            <person name="Butler K."/>
        </authorList>
    </citation>
    <scope>NUCLEOTIDE SEQUENCE [LARGE SCALE GENOMIC DNA]</scope>
    <source>
        <strain evidence="2 3">Res.4.1</strain>
    </source>
</reference>